<organism evidence="2 3">
    <name type="scientific">Paenibacillus filicis</name>
    <dbReference type="NCBI Taxonomy" id="669464"/>
    <lineage>
        <taxon>Bacteria</taxon>
        <taxon>Bacillati</taxon>
        <taxon>Bacillota</taxon>
        <taxon>Bacilli</taxon>
        <taxon>Bacillales</taxon>
        <taxon>Paenibacillaceae</taxon>
        <taxon>Paenibacillus</taxon>
    </lineage>
</organism>
<sequence length="441" mass="48579">MTTTLHAMKKKFIPITTAIMATTVLLAGCGQSGSNQQAVKYTKGDKVVELHFWTSAMEQVNKDLVDQFNKTKGAELNIHVNAEYQGDYWELQKKINAAAIAKTLPNVFIDEVAMTKGFADNNTIVDLEPFIQASEFSKNDFKIGDLGNLYVGDDMYAFPHMRSLPVMYINKTLAKKAGLSEKGPTTFAELEGYLKAAYEATGKTPMYLYNNDMWVMEALLYSYSNTTVLNDDETATNINSKGAVDLITYLNDLIAKGLLKVLSATQQNEFIGAVSSPDTLLTFSSIGGYKIFLGLAAKSKVDLGLAMIPAGEKGTRAVSVGGSNIYMANTGSDVEKAAAFEFMKWITDTEQAAYASVNTGYLPTRLTSLDTDLMKKTIAALPDYQIAIDELKFSKMRARTGVYHEVENQLVTRLSDIWMDKLDIQKSLDALKKDVDAILTR</sequence>
<keyword evidence="3" id="KW-1185">Reference proteome</keyword>
<evidence type="ECO:0000313" key="3">
    <source>
        <dbReference type="Proteomes" id="UP001469365"/>
    </source>
</evidence>
<dbReference type="InterPro" id="IPR006059">
    <property type="entry name" value="SBP"/>
</dbReference>
<evidence type="ECO:0000256" key="1">
    <source>
        <dbReference type="SAM" id="SignalP"/>
    </source>
</evidence>
<comment type="caution">
    <text evidence="2">The sequence shown here is derived from an EMBL/GenBank/DDBJ whole genome shotgun (WGS) entry which is preliminary data.</text>
</comment>
<accession>A0ABU9DJ43</accession>
<dbReference type="PANTHER" id="PTHR43649:SF12">
    <property type="entry name" value="DIACETYLCHITOBIOSE BINDING PROTEIN DASA"/>
    <property type="match status" value="1"/>
</dbReference>
<dbReference type="PANTHER" id="PTHR43649">
    <property type="entry name" value="ARABINOSE-BINDING PROTEIN-RELATED"/>
    <property type="match status" value="1"/>
</dbReference>
<gene>
    <name evidence="2" type="ORF">WMW72_13235</name>
</gene>
<keyword evidence="1" id="KW-0732">Signal</keyword>
<reference evidence="2 3" key="1">
    <citation type="submission" date="2024-04" db="EMBL/GenBank/DDBJ databases">
        <title>draft genome sequnece of Paenibacillus filicis.</title>
        <authorList>
            <person name="Kim D.-U."/>
        </authorList>
    </citation>
    <scope>NUCLEOTIDE SEQUENCE [LARGE SCALE GENOMIC DNA]</scope>
    <source>
        <strain evidence="2 3">KACC14197</strain>
    </source>
</reference>
<dbReference type="Pfam" id="PF13416">
    <property type="entry name" value="SBP_bac_8"/>
    <property type="match status" value="1"/>
</dbReference>
<dbReference type="InterPro" id="IPR050490">
    <property type="entry name" value="Bact_solute-bd_prot1"/>
</dbReference>
<dbReference type="Proteomes" id="UP001469365">
    <property type="component" value="Unassembled WGS sequence"/>
</dbReference>
<dbReference type="RefSeq" id="WP_341415951.1">
    <property type="nucleotide sequence ID" value="NZ_JBBPCC010000007.1"/>
</dbReference>
<dbReference type="Gene3D" id="3.40.190.10">
    <property type="entry name" value="Periplasmic binding protein-like II"/>
    <property type="match status" value="2"/>
</dbReference>
<protein>
    <submittedName>
        <fullName evidence="2">Extracellular solute-binding protein</fullName>
    </submittedName>
</protein>
<evidence type="ECO:0000313" key="2">
    <source>
        <dbReference type="EMBL" id="MEK8128861.1"/>
    </source>
</evidence>
<feature type="chain" id="PRO_5047063905" evidence="1">
    <location>
        <begin position="28"/>
        <end position="441"/>
    </location>
</feature>
<dbReference type="EMBL" id="JBBPCC010000007">
    <property type="protein sequence ID" value="MEK8128861.1"/>
    <property type="molecule type" value="Genomic_DNA"/>
</dbReference>
<name>A0ABU9DJ43_9BACL</name>
<proteinExistence type="predicted"/>
<dbReference type="SUPFAM" id="SSF53850">
    <property type="entry name" value="Periplasmic binding protein-like II"/>
    <property type="match status" value="1"/>
</dbReference>
<feature type="signal peptide" evidence="1">
    <location>
        <begin position="1"/>
        <end position="27"/>
    </location>
</feature>